<evidence type="ECO:0000256" key="1">
    <source>
        <dbReference type="SAM" id="Phobius"/>
    </source>
</evidence>
<reference evidence="2 3" key="1">
    <citation type="submission" date="2020-08" db="EMBL/GenBank/DDBJ databases">
        <title>Sequencing the genomes of 1000 actinobacteria strains.</title>
        <authorList>
            <person name="Klenk H.-P."/>
        </authorList>
    </citation>
    <scope>NUCLEOTIDE SEQUENCE [LARGE SCALE GENOMIC DNA]</scope>
    <source>
        <strain evidence="2 3">DSM 46659</strain>
    </source>
</reference>
<accession>A0A7X0D526</accession>
<keyword evidence="1" id="KW-0472">Membrane</keyword>
<comment type="caution">
    <text evidence="2">The sequence shown here is derived from an EMBL/GenBank/DDBJ whole genome shotgun (WGS) entry which is preliminary data.</text>
</comment>
<keyword evidence="1" id="KW-1133">Transmembrane helix</keyword>
<dbReference type="AlphaFoldDB" id="A0A7X0D526"/>
<keyword evidence="3" id="KW-1185">Reference proteome</keyword>
<name>A0A7X0D526_9ACTN</name>
<protein>
    <submittedName>
        <fullName evidence="2">Uncharacterized protein</fullName>
    </submittedName>
</protein>
<feature type="transmembrane region" description="Helical" evidence="1">
    <location>
        <begin position="43"/>
        <end position="70"/>
    </location>
</feature>
<organism evidence="2 3">
    <name type="scientific">Nocardiopsis mwathae</name>
    <dbReference type="NCBI Taxonomy" id="1472723"/>
    <lineage>
        <taxon>Bacteria</taxon>
        <taxon>Bacillati</taxon>
        <taxon>Actinomycetota</taxon>
        <taxon>Actinomycetes</taxon>
        <taxon>Streptosporangiales</taxon>
        <taxon>Nocardiopsidaceae</taxon>
        <taxon>Nocardiopsis</taxon>
    </lineage>
</organism>
<dbReference type="Proteomes" id="UP000546642">
    <property type="component" value="Unassembled WGS sequence"/>
</dbReference>
<evidence type="ECO:0000313" key="2">
    <source>
        <dbReference type="EMBL" id="MBB6171306.1"/>
    </source>
</evidence>
<sequence>MRPGWRALTSAAAEVRWVVLLTALDTAARMERVRPHPWTDGKLLTALTVTAIGALSVAVLLGISLAEWWADTSRDLLPAAGGALVVGAALLTLLFLVFASTGPNRPEEH</sequence>
<feature type="transmembrane region" description="Helical" evidence="1">
    <location>
        <begin position="76"/>
        <end position="99"/>
    </location>
</feature>
<gene>
    <name evidence="2" type="ORF">HNR23_001366</name>
</gene>
<dbReference type="RefSeq" id="WP_184074600.1">
    <property type="nucleotide sequence ID" value="NZ_JACHDS010000001.1"/>
</dbReference>
<evidence type="ECO:0000313" key="3">
    <source>
        <dbReference type="Proteomes" id="UP000546642"/>
    </source>
</evidence>
<keyword evidence="1" id="KW-0812">Transmembrane</keyword>
<proteinExistence type="predicted"/>
<dbReference type="EMBL" id="JACHDS010000001">
    <property type="protein sequence ID" value="MBB6171306.1"/>
    <property type="molecule type" value="Genomic_DNA"/>
</dbReference>